<comment type="caution">
    <text evidence="3">The sequence shown here is derived from an EMBL/GenBank/DDBJ whole genome shotgun (WGS) entry which is preliminary data.</text>
</comment>
<evidence type="ECO:0000313" key="4">
    <source>
        <dbReference type="Proteomes" id="UP001237642"/>
    </source>
</evidence>
<keyword evidence="4" id="KW-1185">Reference proteome</keyword>
<reference evidence="3" key="1">
    <citation type="submission" date="2023-02" db="EMBL/GenBank/DDBJ databases">
        <title>Genome of toxic invasive species Heracleum sosnowskyi carries increased number of genes despite the absence of recent whole-genome duplications.</title>
        <authorList>
            <person name="Schelkunov M."/>
            <person name="Shtratnikova V."/>
            <person name="Makarenko M."/>
            <person name="Klepikova A."/>
            <person name="Omelchenko D."/>
            <person name="Novikova G."/>
            <person name="Obukhova E."/>
            <person name="Bogdanov V."/>
            <person name="Penin A."/>
            <person name="Logacheva M."/>
        </authorList>
    </citation>
    <scope>NUCLEOTIDE SEQUENCE</scope>
    <source>
        <strain evidence="3">Hsosn_3</strain>
        <tissue evidence="3">Leaf</tissue>
    </source>
</reference>
<feature type="chain" id="PRO_5042297041" evidence="2">
    <location>
        <begin position="26"/>
        <end position="107"/>
    </location>
</feature>
<dbReference type="Proteomes" id="UP001237642">
    <property type="component" value="Unassembled WGS sequence"/>
</dbReference>
<sequence length="107" mass="11865">MPLDNLNFLLLLFMGALLLTPPSLALRNLNQPDDKPPLSYHRRELAIHIPSGDHHSPGHPPAADDVPTEPFKRIFGKWFPKTTPTIPPTRYFPPGRGHPPALDGTGH</sequence>
<protein>
    <submittedName>
        <fullName evidence="3">Uncharacterized protein</fullName>
    </submittedName>
</protein>
<organism evidence="3 4">
    <name type="scientific">Heracleum sosnowskyi</name>
    <dbReference type="NCBI Taxonomy" id="360622"/>
    <lineage>
        <taxon>Eukaryota</taxon>
        <taxon>Viridiplantae</taxon>
        <taxon>Streptophyta</taxon>
        <taxon>Embryophyta</taxon>
        <taxon>Tracheophyta</taxon>
        <taxon>Spermatophyta</taxon>
        <taxon>Magnoliopsida</taxon>
        <taxon>eudicotyledons</taxon>
        <taxon>Gunneridae</taxon>
        <taxon>Pentapetalae</taxon>
        <taxon>asterids</taxon>
        <taxon>campanulids</taxon>
        <taxon>Apiales</taxon>
        <taxon>Apiaceae</taxon>
        <taxon>Apioideae</taxon>
        <taxon>apioid superclade</taxon>
        <taxon>Tordylieae</taxon>
        <taxon>Tordyliinae</taxon>
        <taxon>Heracleum</taxon>
    </lineage>
</organism>
<evidence type="ECO:0000313" key="3">
    <source>
        <dbReference type="EMBL" id="KAK1379837.1"/>
    </source>
</evidence>
<proteinExistence type="predicted"/>
<reference evidence="3" key="2">
    <citation type="submission" date="2023-05" db="EMBL/GenBank/DDBJ databases">
        <authorList>
            <person name="Schelkunov M.I."/>
        </authorList>
    </citation>
    <scope>NUCLEOTIDE SEQUENCE</scope>
    <source>
        <strain evidence="3">Hsosn_3</strain>
        <tissue evidence="3">Leaf</tissue>
    </source>
</reference>
<feature type="signal peptide" evidence="2">
    <location>
        <begin position="1"/>
        <end position="25"/>
    </location>
</feature>
<name>A0AAD8I656_9APIA</name>
<gene>
    <name evidence="3" type="ORF">POM88_026581</name>
</gene>
<evidence type="ECO:0000256" key="1">
    <source>
        <dbReference type="SAM" id="MobiDB-lite"/>
    </source>
</evidence>
<dbReference type="AlphaFoldDB" id="A0AAD8I656"/>
<evidence type="ECO:0000256" key="2">
    <source>
        <dbReference type="SAM" id="SignalP"/>
    </source>
</evidence>
<keyword evidence="2" id="KW-0732">Signal</keyword>
<feature type="region of interest" description="Disordered" evidence="1">
    <location>
        <begin position="80"/>
        <end position="107"/>
    </location>
</feature>
<accession>A0AAD8I656</accession>
<dbReference type="EMBL" id="JAUIZM010000006">
    <property type="protein sequence ID" value="KAK1379837.1"/>
    <property type="molecule type" value="Genomic_DNA"/>
</dbReference>